<sequence>MTTADQVLGATGLLAEFNAAGVLAPADVHTARLIGDLWTEPNDSVRLAIALAVRALRSGSVCLDVTRLAEQVMATLEEVPDALPWPDPDVWVEAIRRSPAVAAAKAGGSSGQPLRLVDDLLYLERWWRTEEVVRHQLEQRSVETVPLAPLPRLRRELDALFDDQALPADEPPHQRLAAAMTALNQVTVVAGGPGTGKTTVVAKILALHEALHDTPPVVALAAPTGKAAARLEEAVRRSVDDLPAPWSSTAVPDALTLHRLLGVRPGQAHARHNPDNPLPHELVVVDEMSMVSLSQMALLLQALRPHARLVLVGDPDQLTPVDAGAVLADITRAVPPTPDRMLTSLAEVADRERPPALPTGAGVATLSYTWRFQGGIGRLARAIRAGDADAAVEVLLSGADDVRLSPAGSNLSPATAAAIRDQVVEAGRAMHAAADTGDARKALNALEQHRVLCAHRSGPFGVSRWERLVQDWLRGAISGYGPTGDLYPGLPIMITENDPDVGLYNGDTGVIVRTPSGPRAAFARGGVPRLHTPLELNAFEPVHAMTVHKSQGSQFRRITLVLPPVESPLLTRELVYTAVTRASEHVEVIGSPEAFARAVSRPAERASGLGRLRSP</sequence>
<evidence type="ECO:0000256" key="5">
    <source>
        <dbReference type="ARBA" id="ARBA00022806"/>
    </source>
</evidence>
<keyword evidence="1 11" id="KW-0540">Nuclease</keyword>
<dbReference type="InterPro" id="IPR003593">
    <property type="entry name" value="AAA+_ATPase"/>
</dbReference>
<evidence type="ECO:0000256" key="11">
    <source>
        <dbReference type="HAMAP-Rule" id="MF_01487"/>
    </source>
</evidence>
<evidence type="ECO:0000256" key="10">
    <source>
        <dbReference type="ARBA" id="ARBA00023235"/>
    </source>
</evidence>
<dbReference type="PANTHER" id="PTHR43788">
    <property type="entry name" value="DNA2/NAM7 HELICASE FAMILY MEMBER"/>
    <property type="match status" value="1"/>
</dbReference>
<dbReference type="RefSeq" id="WP_425308725.1">
    <property type="nucleotide sequence ID" value="NZ_CP154795.1"/>
</dbReference>
<evidence type="ECO:0000256" key="2">
    <source>
        <dbReference type="ARBA" id="ARBA00022741"/>
    </source>
</evidence>
<dbReference type="HAMAP" id="MF_01487">
    <property type="entry name" value="RecD"/>
    <property type="match status" value="1"/>
</dbReference>
<evidence type="ECO:0000313" key="14">
    <source>
        <dbReference type="Proteomes" id="UP001442841"/>
    </source>
</evidence>
<dbReference type="Proteomes" id="UP001442841">
    <property type="component" value="Chromosome"/>
</dbReference>
<evidence type="ECO:0000313" key="13">
    <source>
        <dbReference type="EMBL" id="XAN07274.1"/>
    </source>
</evidence>
<dbReference type="EMBL" id="CP154795">
    <property type="protein sequence ID" value="XAN07274.1"/>
    <property type="molecule type" value="Genomic_DNA"/>
</dbReference>
<comment type="subunit">
    <text evidence="11">Heterotrimer of RecB, RecC and RecD. All subunits contribute to DNA-binding.</text>
</comment>
<evidence type="ECO:0000256" key="9">
    <source>
        <dbReference type="ARBA" id="ARBA00023204"/>
    </source>
</evidence>
<keyword evidence="8 11" id="KW-0238">DNA-binding</keyword>
<dbReference type="SUPFAM" id="SSF52540">
    <property type="entry name" value="P-loop containing nucleoside triphosphate hydrolases"/>
    <property type="match status" value="2"/>
</dbReference>
<dbReference type="Gene3D" id="1.10.10.1020">
    <property type="entry name" value="RecBCD complex, subunit RecD, N-terminal domain"/>
    <property type="match status" value="1"/>
</dbReference>
<evidence type="ECO:0000256" key="6">
    <source>
        <dbReference type="ARBA" id="ARBA00022839"/>
    </source>
</evidence>
<keyword evidence="4 11" id="KW-0378">Hydrolase</keyword>
<dbReference type="NCBIfam" id="TIGR01447">
    <property type="entry name" value="recD"/>
    <property type="match status" value="1"/>
</dbReference>
<keyword evidence="3 11" id="KW-0227">DNA damage</keyword>
<evidence type="ECO:0000256" key="4">
    <source>
        <dbReference type="ARBA" id="ARBA00022801"/>
    </source>
</evidence>
<evidence type="ECO:0000256" key="3">
    <source>
        <dbReference type="ARBA" id="ARBA00022763"/>
    </source>
</evidence>
<comment type="miscellaneous">
    <text evidence="11">In the RecBCD complex, RecB has a slow 3'-5' helicase, an exonuclease activity and loads RecA onto ssDNA, RecD has a fast 5'-3' helicase activity, while RecC stimulates the ATPase and processivity of the RecB helicase and contributes to recognition of the Chi site.</text>
</comment>
<dbReference type="EC" id="5.6.2.3" evidence="11"/>
<keyword evidence="2 11" id="KW-0547">Nucleotide-binding</keyword>
<keyword evidence="9 11" id="KW-0234">DNA repair</keyword>
<dbReference type="InterPro" id="IPR027785">
    <property type="entry name" value="UvrD-like_helicase_C"/>
</dbReference>
<dbReference type="InterPro" id="IPR006344">
    <property type="entry name" value="RecD"/>
</dbReference>
<dbReference type="SMART" id="SM00382">
    <property type="entry name" value="AAA"/>
    <property type="match status" value="1"/>
</dbReference>
<comment type="function">
    <text evidence="11">A helicase/nuclease that prepares dsDNA breaks (DSB) for recombinational DNA repair. Binds to DSBs and unwinds DNA via a highly rapid and processive ATP-dependent bidirectional helicase activity. Unwinds dsDNA until it encounters a Chi (crossover hotspot instigator) sequence from the 3' direction. Cuts ssDNA a few nucleotides 3' to the Chi site. The properties and activities of the enzyme are changed at Chi. The Chi-altered holoenzyme produces a long 3'-ssDNA overhang and facilitates RecA-binding to the ssDNA for homologous DNA recombination and repair. Holoenzyme degrades any linearized DNA that is unable to undergo homologous recombination. In the holoenzyme this subunit has ssDNA-dependent ATPase and 5'-3' helicase activity. When added to pre-assembled RecBC greatly stimulates nuclease activity and augments holoenzyme processivity. Negatively regulates the RecA-loading ability of RecBCD.</text>
</comment>
<dbReference type="InterPro" id="IPR050534">
    <property type="entry name" value="Coronavir_polyprotein_1ab"/>
</dbReference>
<name>A0ABZ3FMJ3_9ACTN</name>
<comment type="catalytic activity">
    <reaction evidence="11">
        <text>ATP + H2O = ADP + phosphate + H(+)</text>
        <dbReference type="Rhea" id="RHEA:13065"/>
        <dbReference type="ChEBI" id="CHEBI:15377"/>
        <dbReference type="ChEBI" id="CHEBI:15378"/>
        <dbReference type="ChEBI" id="CHEBI:30616"/>
        <dbReference type="ChEBI" id="CHEBI:43474"/>
        <dbReference type="ChEBI" id="CHEBI:456216"/>
        <dbReference type="EC" id="5.6.2.3"/>
    </reaction>
</comment>
<evidence type="ECO:0000256" key="7">
    <source>
        <dbReference type="ARBA" id="ARBA00022840"/>
    </source>
</evidence>
<protein>
    <recommendedName>
        <fullName evidence="11">RecBCD enzyme subunit RecD</fullName>
        <ecNumber evidence="11">5.6.2.3</ecNumber>
    </recommendedName>
    <alternativeName>
        <fullName evidence="11">DNA 5'-3' helicase subunit RecD</fullName>
    </alternativeName>
    <alternativeName>
        <fullName evidence="11">Exonuclease V subunit RecD</fullName>
        <shortName evidence="11">ExoV subunit RecD</shortName>
    </alternativeName>
    <alternativeName>
        <fullName evidence="11">Helicase/nuclease RecBCD subunit RecD</fullName>
    </alternativeName>
</protein>
<proteinExistence type="inferred from homology"/>
<dbReference type="Gene3D" id="3.40.50.300">
    <property type="entry name" value="P-loop containing nucleotide triphosphate hydrolases"/>
    <property type="match status" value="3"/>
</dbReference>
<dbReference type="Pfam" id="PF21185">
    <property type="entry name" value="RecD_N"/>
    <property type="match status" value="1"/>
</dbReference>
<evidence type="ECO:0000256" key="8">
    <source>
        <dbReference type="ARBA" id="ARBA00023125"/>
    </source>
</evidence>
<dbReference type="InterPro" id="IPR041851">
    <property type="entry name" value="RecD_N_sf"/>
</dbReference>
<dbReference type="InterPro" id="IPR049550">
    <property type="entry name" value="RecD_N"/>
</dbReference>
<reference evidence="13 14" key="1">
    <citation type="submission" date="2024-04" db="EMBL/GenBank/DDBJ databases">
        <title>Isolation of an actinomycete strain from pig manure.</title>
        <authorList>
            <person name="Gong T."/>
            <person name="Yu Z."/>
            <person name="An M."/>
            <person name="Wei C."/>
            <person name="Yang W."/>
            <person name="Liu L."/>
        </authorList>
    </citation>
    <scope>NUCLEOTIDE SEQUENCE [LARGE SCALE GENOMIC DNA]</scope>
    <source>
        <strain evidence="13 14">ZF39</strain>
    </source>
</reference>
<organism evidence="13 14">
    <name type="scientific">Ammonicoccus fulvus</name>
    <dbReference type="NCBI Taxonomy" id="3138240"/>
    <lineage>
        <taxon>Bacteria</taxon>
        <taxon>Bacillati</taxon>
        <taxon>Actinomycetota</taxon>
        <taxon>Actinomycetes</taxon>
        <taxon>Propionibacteriales</taxon>
        <taxon>Propionibacteriaceae</taxon>
        <taxon>Ammonicoccus</taxon>
    </lineage>
</organism>
<accession>A0ABZ3FMJ3</accession>
<evidence type="ECO:0000259" key="12">
    <source>
        <dbReference type="SMART" id="SM00382"/>
    </source>
</evidence>
<comment type="similarity">
    <text evidence="11">Belongs to the RecD family.</text>
</comment>
<dbReference type="Pfam" id="PF13245">
    <property type="entry name" value="AAA_19"/>
    <property type="match status" value="1"/>
</dbReference>
<keyword evidence="7 11" id="KW-0067">ATP-binding</keyword>
<keyword evidence="10 11" id="KW-0413">Isomerase</keyword>
<evidence type="ECO:0000256" key="1">
    <source>
        <dbReference type="ARBA" id="ARBA00022722"/>
    </source>
</evidence>
<keyword evidence="5 11" id="KW-0347">Helicase</keyword>
<dbReference type="GO" id="GO:0008854">
    <property type="term" value="F:exodeoxyribonuclease V activity"/>
    <property type="evidence" value="ECO:0007669"/>
    <property type="project" value="UniProtKB-EC"/>
</dbReference>
<dbReference type="CDD" id="cd17933">
    <property type="entry name" value="DEXSc_RecD-like"/>
    <property type="match status" value="1"/>
</dbReference>
<dbReference type="PANTHER" id="PTHR43788:SF6">
    <property type="entry name" value="DNA HELICASE B"/>
    <property type="match status" value="1"/>
</dbReference>
<dbReference type="InterPro" id="IPR027417">
    <property type="entry name" value="P-loop_NTPase"/>
</dbReference>
<keyword evidence="14" id="KW-1185">Reference proteome</keyword>
<dbReference type="CDD" id="cd18809">
    <property type="entry name" value="SF1_C_RecD"/>
    <property type="match status" value="1"/>
</dbReference>
<keyword evidence="6 11" id="KW-0269">Exonuclease</keyword>
<feature type="binding site" evidence="11">
    <location>
        <begin position="191"/>
        <end position="198"/>
    </location>
    <ligand>
        <name>ATP</name>
        <dbReference type="ChEBI" id="CHEBI:30616"/>
    </ligand>
</feature>
<feature type="domain" description="AAA+ ATPase" evidence="12">
    <location>
        <begin position="183"/>
        <end position="359"/>
    </location>
</feature>
<gene>
    <name evidence="11 13" type="primary">recD</name>
    <name evidence="13" type="ORF">AADG42_08190</name>
</gene>
<dbReference type="Pfam" id="PF13538">
    <property type="entry name" value="UvrD_C_2"/>
    <property type="match status" value="1"/>
</dbReference>